<protein>
    <submittedName>
        <fullName evidence="1">CaiB/BaiF CoA-transferase family protein</fullName>
    </submittedName>
</protein>
<evidence type="ECO:0000313" key="2">
    <source>
        <dbReference type="Proteomes" id="UP001361239"/>
    </source>
</evidence>
<comment type="caution">
    <text evidence="1">The sequence shown here is derived from an EMBL/GenBank/DDBJ whole genome shotgun (WGS) entry which is preliminary data.</text>
</comment>
<dbReference type="SUPFAM" id="SSF89796">
    <property type="entry name" value="CoA-transferase family III (CaiB/BaiF)"/>
    <property type="match status" value="1"/>
</dbReference>
<accession>A0ABU8RYU7</accession>
<gene>
    <name evidence="1" type="ORF">WG901_16505</name>
</gene>
<dbReference type="RefSeq" id="WP_339588188.1">
    <property type="nucleotide sequence ID" value="NZ_JBBHJZ010000003.1"/>
</dbReference>
<evidence type="ECO:0000313" key="1">
    <source>
        <dbReference type="EMBL" id="MEJ5978255.1"/>
    </source>
</evidence>
<organism evidence="1 2">
    <name type="scientific">Novosphingobium anseongense</name>
    <dbReference type="NCBI Taxonomy" id="3133436"/>
    <lineage>
        <taxon>Bacteria</taxon>
        <taxon>Pseudomonadati</taxon>
        <taxon>Pseudomonadota</taxon>
        <taxon>Alphaproteobacteria</taxon>
        <taxon>Sphingomonadales</taxon>
        <taxon>Sphingomonadaceae</taxon>
        <taxon>Novosphingobium</taxon>
    </lineage>
</organism>
<dbReference type="Pfam" id="PF02515">
    <property type="entry name" value="CoA_transf_3"/>
    <property type="match status" value="1"/>
</dbReference>
<dbReference type="PANTHER" id="PTHR48228:SF5">
    <property type="entry name" value="ALPHA-METHYLACYL-COA RACEMASE"/>
    <property type="match status" value="1"/>
</dbReference>
<dbReference type="InterPro" id="IPR050509">
    <property type="entry name" value="CoA-transferase_III"/>
</dbReference>
<dbReference type="EMBL" id="JBBHJZ010000003">
    <property type="protein sequence ID" value="MEJ5978255.1"/>
    <property type="molecule type" value="Genomic_DNA"/>
</dbReference>
<dbReference type="InterPro" id="IPR044855">
    <property type="entry name" value="CoA-Trfase_III_dom3_sf"/>
</dbReference>
<dbReference type="Gene3D" id="3.30.1540.10">
    <property type="entry name" value="formyl-coa transferase, domain 3"/>
    <property type="match status" value="1"/>
</dbReference>
<sequence>MPALDGLKIVDFSRFLPGAYASWIAADMGADVVRIEHPRELAKQQAMFGKDEDTAAAARRRARPSYTRNKRSLLINPGAEASRSVLEKLIAEADVLIEDYRPGVMASMGFGYEAMAALNPRLVYLSVSFAGQTGPLAGRAGHDPLALALAGTLSRLNGTPVPSLPGLQVADVLTGAHATIALLLALQGRTRSGRGEHVDVAMSDAAMPLLLVGMGRHDDLAELPELGAWHPKGGVWRCADGEYLCTTDMEPAYWRRFCVAIGKPEFAERQHDPAGHAAMQLEIAAVLLTKSRDEWFALLSEAETQAMPVYSPAEALAHPHNRARGMVLDVPLAGQAEPLVQLALPFTFSETQTMPPQAAGAAGADNAAILAELGFDADALAAAGAFSAERDSRA</sequence>
<reference evidence="1 2" key="1">
    <citation type="submission" date="2024-03" db="EMBL/GenBank/DDBJ databases">
        <authorList>
            <person name="Jo J.-H."/>
        </authorList>
    </citation>
    <scope>NUCLEOTIDE SEQUENCE [LARGE SCALE GENOMIC DNA]</scope>
    <source>
        <strain evidence="1 2">PS1R-30</strain>
    </source>
</reference>
<dbReference type="Gene3D" id="3.40.50.10540">
    <property type="entry name" value="Crotonobetainyl-coa:carnitine coa-transferase, domain 1"/>
    <property type="match status" value="1"/>
</dbReference>
<proteinExistence type="predicted"/>
<name>A0ABU8RYU7_9SPHN</name>
<keyword evidence="2" id="KW-1185">Reference proteome</keyword>
<dbReference type="Proteomes" id="UP001361239">
    <property type="component" value="Unassembled WGS sequence"/>
</dbReference>
<dbReference type="InterPro" id="IPR003673">
    <property type="entry name" value="CoA-Trfase_fam_III"/>
</dbReference>
<dbReference type="InterPro" id="IPR023606">
    <property type="entry name" value="CoA-Trfase_III_dom_1_sf"/>
</dbReference>
<dbReference type="PANTHER" id="PTHR48228">
    <property type="entry name" value="SUCCINYL-COA--D-CITRAMALATE COA-TRANSFERASE"/>
    <property type="match status" value="1"/>
</dbReference>